<dbReference type="Proteomes" id="UP000443000">
    <property type="component" value="Unassembled WGS sequence"/>
</dbReference>
<evidence type="ECO:0000313" key="3">
    <source>
        <dbReference type="EMBL" id="MQU18158.1"/>
    </source>
</evidence>
<protein>
    <submittedName>
        <fullName evidence="3">DUF4329 domain-containing protein</fullName>
    </submittedName>
</protein>
<name>A0A6G1W6T6_9PSED</name>
<proteinExistence type="predicted"/>
<keyword evidence="5" id="KW-1185">Reference proteome</keyword>
<reference evidence="4 5" key="1">
    <citation type="submission" date="2019-10" db="EMBL/GenBank/DDBJ databases">
        <title>Evaluation of single-gene subtyping targets for Pseudomonas.</title>
        <authorList>
            <person name="Reichler S.J."/>
            <person name="Orsi R.H."/>
            <person name="Wiedmann M."/>
            <person name="Martin N.H."/>
            <person name="Murphy S.I."/>
        </authorList>
    </citation>
    <scope>NUCLEOTIDE SEQUENCE [LARGE SCALE GENOMIC DNA]</scope>
    <source>
        <strain evidence="2 5">FSL R10-0802</strain>
        <strain evidence="3 4">FSL R10-1594</strain>
    </source>
</reference>
<dbReference type="RefSeq" id="WP_153405211.1">
    <property type="nucleotide sequence ID" value="NZ_WIVT01000023.1"/>
</dbReference>
<accession>A0A6G1W6T6</accession>
<organism evidence="3 4">
    <name type="scientific">Pseudomonas helleri</name>
    <dbReference type="NCBI Taxonomy" id="1608996"/>
    <lineage>
        <taxon>Bacteria</taxon>
        <taxon>Pseudomonadati</taxon>
        <taxon>Pseudomonadota</taxon>
        <taxon>Gammaproteobacteria</taxon>
        <taxon>Pseudomonadales</taxon>
        <taxon>Pseudomonadaceae</taxon>
        <taxon>Pseudomonas</taxon>
    </lineage>
</organism>
<comment type="caution">
    <text evidence="3">The sequence shown here is derived from an EMBL/GenBank/DDBJ whole genome shotgun (WGS) entry which is preliminary data.</text>
</comment>
<gene>
    <name evidence="3" type="ORF">GHN41_17100</name>
    <name evidence="2" type="ORF">GHN94_12860</name>
</gene>
<feature type="compositionally biased region" description="Polar residues" evidence="1">
    <location>
        <begin position="1126"/>
        <end position="1135"/>
    </location>
</feature>
<evidence type="ECO:0000313" key="2">
    <source>
        <dbReference type="EMBL" id="MQT26721.1"/>
    </source>
</evidence>
<sequence>MGLAYKIPQLSFAPNVIGRLPTLSPPFINPDDAARFAHELIGDHRDSEYCGAILKNAEGRYFASRPEKVVGETFKATQFISTTASGQPLQPPGYTCYAFYHSREHRLAAEQMPFPGVRNEEVHFLANFFLPADIQAILNMASFTSVHYLSGFNGSLVKIQTSETPGESELYDFLVQAEDDSDLLREMIQYIKQVTATLHVNIVQSADVWSGHVGRLTPAFFEAARPPSLVEGVVVQRPAFGPVVDSEQLALEYARTRTALLTDHHYAFILKNTSTQAYIVSQPVTGEMDFELVRAFPNGINGHPELPEGFAIVALHGCDGEYRNPALIPTSQPTVYKNFMHPEALQKAIRKAQALAPRDQIYALPLYIAARDGALLKYVSWSSPVENDLFATLPLSEGGGMALLHNVLSGVEKIDAMVHTLANSGDLDVVRGSDLWGAEGRVTSTWQPFESFMRRLLSPVFITMDDAARYAHELIAQRVDFTYGGLILQRSDGRFVATEPLAVTTETFDSKVVFPPEVASLMPWGCQAVATYQTRRIQPLQLWRSDVEEEINRSMFEPHELHIAMQARLGYSHYFSALDGALLKYTARGTDLEKKFLPRLAPPTDHPEQVYNNPTRIKLRTGALKPSQYVTQMARTGEFRVVVASPLWRERGKIKPDWKPYKAPVSVLNASQLPDLSPLFTQAQGAMRYVHGRMGERSQTQFGVILKSVDSDHYIATEPLPARSAFLGQIFPRPFGSQMHSVPEGFAFDSVYMATPKQPVAREFEDVLADFIAPTDLVNLAVLSSTVRDQTAGRLDYPKMFISTRHGALLRYHSESLNTLLDLDSPFGSNVPILDQLNTNKLRSPDYVRKIAASGHLAVLLSDSLWATTGRVQTAWRPYAFEIPAGSDSSPHVPALGPVFSHIDDAALYCHRKIVRPHARDVVGAVFFSSAEHLYVPLEPEINGMGAKAQESIFLNALFERSTGRNRPLPVLPAGYGPVAVYYARCPVKPSIARPGQRNWVDHTFWPMDICFMTKSLARLEFSVNIAFTSGNDGSLLKYVGQPGKAEDDLCQLVVGYDYWDNQYLNQEWVDQGRETESEYIGKLVKAGELVVVDTSANWSRLGWVPADWEGHDPATVTPALPWARSPSTSTKDEL</sequence>
<dbReference type="OrthoDB" id="7029244at2"/>
<evidence type="ECO:0000313" key="5">
    <source>
        <dbReference type="Proteomes" id="UP000713985"/>
    </source>
</evidence>
<dbReference type="EMBL" id="WIWP01000020">
    <property type="protein sequence ID" value="MQT26721.1"/>
    <property type="molecule type" value="Genomic_DNA"/>
</dbReference>
<evidence type="ECO:0000313" key="4">
    <source>
        <dbReference type="Proteomes" id="UP000443000"/>
    </source>
</evidence>
<evidence type="ECO:0000256" key="1">
    <source>
        <dbReference type="SAM" id="MobiDB-lite"/>
    </source>
</evidence>
<dbReference type="AlphaFoldDB" id="A0A6G1W6T6"/>
<dbReference type="EMBL" id="WIVT01000023">
    <property type="protein sequence ID" value="MQU18158.1"/>
    <property type="molecule type" value="Genomic_DNA"/>
</dbReference>
<dbReference type="Proteomes" id="UP000713985">
    <property type="component" value="Unassembled WGS sequence"/>
</dbReference>
<feature type="region of interest" description="Disordered" evidence="1">
    <location>
        <begin position="1116"/>
        <end position="1135"/>
    </location>
</feature>